<dbReference type="RefSeq" id="WP_386408807.1">
    <property type="nucleotide sequence ID" value="NZ_JBHTJH010000017.1"/>
</dbReference>
<feature type="signal peptide" evidence="1">
    <location>
        <begin position="1"/>
        <end position="26"/>
    </location>
</feature>
<proteinExistence type="predicted"/>
<reference evidence="3" key="1">
    <citation type="journal article" date="2019" name="Int. J. Syst. Evol. Microbiol.">
        <title>The Global Catalogue of Microorganisms (GCM) 10K type strain sequencing project: providing services to taxonomists for standard genome sequencing and annotation.</title>
        <authorList>
            <consortium name="The Broad Institute Genomics Platform"/>
            <consortium name="The Broad Institute Genome Sequencing Center for Infectious Disease"/>
            <person name="Wu L."/>
            <person name="Ma J."/>
        </authorList>
    </citation>
    <scope>NUCLEOTIDE SEQUENCE [LARGE SCALE GENOMIC DNA]</scope>
    <source>
        <strain evidence="3">CCUG 62952</strain>
    </source>
</reference>
<evidence type="ECO:0000256" key="1">
    <source>
        <dbReference type="SAM" id="SignalP"/>
    </source>
</evidence>
<gene>
    <name evidence="2" type="ORF">ACFQ1M_12795</name>
</gene>
<evidence type="ECO:0008006" key="4">
    <source>
        <dbReference type="Google" id="ProtNLM"/>
    </source>
</evidence>
<evidence type="ECO:0000313" key="2">
    <source>
        <dbReference type="EMBL" id="MFD0863085.1"/>
    </source>
</evidence>
<protein>
    <recommendedName>
        <fullName evidence="4">Lipoprotein</fullName>
    </recommendedName>
</protein>
<dbReference type="EMBL" id="JBHTJH010000017">
    <property type="protein sequence ID" value="MFD0863085.1"/>
    <property type="molecule type" value="Genomic_DNA"/>
</dbReference>
<sequence length="182" mass="20362">MKTLKSIFTIITIPLFMASFSQCGSAQDLKLEKKAPLAIKEGQAYCQQWVAGIKGGGAGYQLFIPVAEESKFTLEAAFFRGLKTTNLYFKKAGEGYLLTAHFDDGSNSERDLILHEDPKKEVGNQPPKIKEEMPFKMAVDECVISYKEDGATKYFKVEGIVQREMQSYPMAPKGSDEQKLKQ</sequence>
<accession>A0ABW3D203</accession>
<organism evidence="2 3">
    <name type="scientific">Sungkyunkwania multivorans</name>
    <dbReference type="NCBI Taxonomy" id="1173618"/>
    <lineage>
        <taxon>Bacteria</taxon>
        <taxon>Pseudomonadati</taxon>
        <taxon>Bacteroidota</taxon>
        <taxon>Flavobacteriia</taxon>
        <taxon>Flavobacteriales</taxon>
        <taxon>Flavobacteriaceae</taxon>
        <taxon>Sungkyunkwania</taxon>
    </lineage>
</organism>
<name>A0ABW3D203_9FLAO</name>
<evidence type="ECO:0000313" key="3">
    <source>
        <dbReference type="Proteomes" id="UP001596978"/>
    </source>
</evidence>
<feature type="chain" id="PRO_5046832994" description="Lipoprotein" evidence="1">
    <location>
        <begin position="27"/>
        <end position="182"/>
    </location>
</feature>
<keyword evidence="3" id="KW-1185">Reference proteome</keyword>
<comment type="caution">
    <text evidence="2">The sequence shown here is derived from an EMBL/GenBank/DDBJ whole genome shotgun (WGS) entry which is preliminary data.</text>
</comment>
<keyword evidence="1" id="KW-0732">Signal</keyword>
<dbReference type="Proteomes" id="UP001596978">
    <property type="component" value="Unassembled WGS sequence"/>
</dbReference>